<dbReference type="Proteomes" id="UP000006671">
    <property type="component" value="Unassembled WGS sequence"/>
</dbReference>
<evidence type="ECO:0000313" key="2">
    <source>
        <dbReference type="EMBL" id="EFC37519.1"/>
    </source>
</evidence>
<dbReference type="InterPro" id="IPR003877">
    <property type="entry name" value="SPRY_dom"/>
</dbReference>
<evidence type="ECO:0000259" key="1">
    <source>
        <dbReference type="PROSITE" id="PS50188"/>
    </source>
</evidence>
<dbReference type="RefSeq" id="XP_002670263.1">
    <property type="nucleotide sequence ID" value="XM_002670217.1"/>
</dbReference>
<dbReference type="PROSITE" id="PS50188">
    <property type="entry name" value="B302_SPRY"/>
    <property type="match status" value="1"/>
</dbReference>
<dbReference type="Pfam" id="PF00622">
    <property type="entry name" value="SPRY"/>
    <property type="match status" value="1"/>
</dbReference>
<dbReference type="InterPro" id="IPR013320">
    <property type="entry name" value="ConA-like_dom_sf"/>
</dbReference>
<dbReference type="InParanoid" id="D2W067"/>
<dbReference type="InterPro" id="IPR043136">
    <property type="entry name" value="B30.2/SPRY_sf"/>
</dbReference>
<sequence>MAEIQTLDLIRVENNAELISSTPPSFGDIRIKPLNSLLLPIVSDAKILYDTTRFTYFEVKLCQTLTKLFIGFGFTSSESHDDEDIVGWDTDTIGFHYDNGRVYQETSFTAPIADKLHLVDVKGDEVFGFFLDHEIGEFKVTCNGRLLHNSLGTRFTMEKYKKKIFKPMISVDCGMRVEMEINLGLQLGSRPFLFTEMVLVKQRQKLFEMQGKCSDMEIVCQE</sequence>
<feature type="domain" description="B30.2/SPRY" evidence="1">
    <location>
        <begin position="1"/>
        <end position="188"/>
    </location>
</feature>
<dbReference type="GeneID" id="8863154"/>
<name>D2W067_NAEGR</name>
<gene>
    <name evidence="2" type="ORF">NAEGRDRAFT_81898</name>
</gene>
<dbReference type="InterPro" id="IPR001870">
    <property type="entry name" value="B30.2/SPRY"/>
</dbReference>
<dbReference type="Gene3D" id="2.60.120.920">
    <property type="match status" value="1"/>
</dbReference>
<reference evidence="2 3" key="1">
    <citation type="journal article" date="2010" name="Cell">
        <title>The genome of Naegleria gruberi illuminates early eukaryotic versatility.</title>
        <authorList>
            <person name="Fritz-Laylin L.K."/>
            <person name="Prochnik S.E."/>
            <person name="Ginger M.L."/>
            <person name="Dacks J.B."/>
            <person name="Carpenter M.L."/>
            <person name="Field M.C."/>
            <person name="Kuo A."/>
            <person name="Paredez A."/>
            <person name="Chapman J."/>
            <person name="Pham J."/>
            <person name="Shu S."/>
            <person name="Neupane R."/>
            <person name="Cipriano M."/>
            <person name="Mancuso J."/>
            <person name="Tu H."/>
            <person name="Salamov A."/>
            <person name="Lindquist E."/>
            <person name="Shapiro H."/>
            <person name="Lucas S."/>
            <person name="Grigoriev I.V."/>
            <person name="Cande W.Z."/>
            <person name="Fulton C."/>
            <person name="Rokhsar D.S."/>
            <person name="Dawson S.C."/>
        </authorList>
    </citation>
    <scope>NUCLEOTIDE SEQUENCE [LARGE SCALE GENOMIC DNA]</scope>
    <source>
        <strain evidence="2 3">NEG-M</strain>
    </source>
</reference>
<dbReference type="SUPFAM" id="SSF49899">
    <property type="entry name" value="Concanavalin A-like lectins/glucanases"/>
    <property type="match status" value="1"/>
</dbReference>
<keyword evidence="3" id="KW-1185">Reference proteome</keyword>
<dbReference type="OrthoDB" id="25503at2759"/>
<protein>
    <recommendedName>
        <fullName evidence="1">B30.2/SPRY domain-containing protein</fullName>
    </recommendedName>
</protein>
<evidence type="ECO:0000313" key="3">
    <source>
        <dbReference type="Proteomes" id="UP000006671"/>
    </source>
</evidence>
<proteinExistence type="predicted"/>
<dbReference type="EMBL" id="GG738917">
    <property type="protein sequence ID" value="EFC37519.1"/>
    <property type="molecule type" value="Genomic_DNA"/>
</dbReference>
<dbReference type="CDD" id="cd12885">
    <property type="entry name" value="SPRY_RanBP_like"/>
    <property type="match status" value="1"/>
</dbReference>
<dbReference type="VEuPathDB" id="AmoebaDB:NAEGRDRAFT_81898"/>
<accession>D2W067</accession>
<dbReference type="InterPro" id="IPR044736">
    <property type="entry name" value="Gid1/RanBPM/SPLA_SPRY"/>
</dbReference>
<organism evidence="3">
    <name type="scientific">Naegleria gruberi</name>
    <name type="common">Amoeba</name>
    <dbReference type="NCBI Taxonomy" id="5762"/>
    <lineage>
        <taxon>Eukaryota</taxon>
        <taxon>Discoba</taxon>
        <taxon>Heterolobosea</taxon>
        <taxon>Tetramitia</taxon>
        <taxon>Eutetramitia</taxon>
        <taxon>Vahlkampfiidae</taxon>
        <taxon>Naegleria</taxon>
    </lineage>
</organism>
<dbReference type="AlphaFoldDB" id="D2W067"/>
<dbReference type="KEGG" id="ngr:NAEGRDRAFT_81898"/>